<evidence type="ECO:0000256" key="3">
    <source>
        <dbReference type="ARBA" id="ARBA00023163"/>
    </source>
</evidence>
<accession>A0A379CLW3</accession>
<dbReference type="PANTHER" id="PTHR30514:SF17">
    <property type="entry name" value="HTH-TYPE TRANSCRIPTIONAL REGULATOR MURR"/>
    <property type="match status" value="1"/>
</dbReference>
<dbReference type="PANTHER" id="PTHR30514">
    <property type="entry name" value="GLUCOKINASE"/>
    <property type="match status" value="1"/>
</dbReference>
<name>A0A379CLW3_PLESH</name>
<dbReference type="KEGG" id="pshi:SAMEA2665130_0655"/>
<dbReference type="InterPro" id="IPR035472">
    <property type="entry name" value="RpiR-like_SIS"/>
</dbReference>
<keyword evidence="1" id="KW-0805">Transcription regulation</keyword>
<evidence type="ECO:0000256" key="1">
    <source>
        <dbReference type="ARBA" id="ARBA00023015"/>
    </source>
</evidence>
<dbReference type="GO" id="GO:0003700">
    <property type="term" value="F:DNA-binding transcription factor activity"/>
    <property type="evidence" value="ECO:0007669"/>
    <property type="project" value="InterPro"/>
</dbReference>
<dbReference type="GeneID" id="69705510"/>
<gene>
    <name evidence="4" type="ORF">J2R62_11200</name>
</gene>
<dbReference type="SUPFAM" id="SSF46689">
    <property type="entry name" value="Homeodomain-like"/>
    <property type="match status" value="1"/>
</dbReference>
<dbReference type="Pfam" id="PF01418">
    <property type="entry name" value="HTH_6"/>
    <property type="match status" value="1"/>
</dbReference>
<comment type="caution">
    <text evidence="4">The sequence shown here is derived from an EMBL/GenBank/DDBJ whole genome shotgun (WGS) entry which is preliminary data.</text>
</comment>
<organism evidence="4 5">
    <name type="scientific">Plesiomonas shigelloides</name>
    <name type="common">Aeromonas shigelloides</name>
    <dbReference type="NCBI Taxonomy" id="703"/>
    <lineage>
        <taxon>Bacteria</taxon>
        <taxon>Pseudomonadati</taxon>
        <taxon>Pseudomonadota</taxon>
        <taxon>Gammaproteobacteria</taxon>
        <taxon>Enterobacterales</taxon>
        <taxon>Enterobacteriaceae</taxon>
        <taxon>Plesiomonas</taxon>
    </lineage>
</organism>
<protein>
    <submittedName>
        <fullName evidence="4">MurR/RpiR family transcriptional regulator</fullName>
    </submittedName>
</protein>
<dbReference type="PROSITE" id="PS51464">
    <property type="entry name" value="SIS"/>
    <property type="match status" value="1"/>
</dbReference>
<dbReference type="InterPro" id="IPR000281">
    <property type="entry name" value="HTH_RpiR"/>
</dbReference>
<dbReference type="InterPro" id="IPR009057">
    <property type="entry name" value="Homeodomain-like_sf"/>
</dbReference>
<dbReference type="PROSITE" id="PS51071">
    <property type="entry name" value="HTH_RPIR"/>
    <property type="match status" value="1"/>
</dbReference>
<keyword evidence="2" id="KW-0238">DNA-binding</keyword>
<dbReference type="Gene3D" id="3.40.50.10490">
    <property type="entry name" value="Glucose-6-phosphate isomerase like protein, domain 1"/>
    <property type="match status" value="1"/>
</dbReference>
<dbReference type="InterPro" id="IPR001347">
    <property type="entry name" value="SIS_dom"/>
</dbReference>
<dbReference type="NCBIfam" id="NF008590">
    <property type="entry name" value="PRK11557.1"/>
    <property type="match status" value="1"/>
</dbReference>
<dbReference type="SUPFAM" id="SSF53697">
    <property type="entry name" value="SIS domain"/>
    <property type="match status" value="1"/>
</dbReference>
<proteinExistence type="predicted"/>
<dbReference type="RefSeq" id="WP_010862389.1">
    <property type="nucleotide sequence ID" value="NZ_CP050969.1"/>
</dbReference>
<dbReference type="InterPro" id="IPR046348">
    <property type="entry name" value="SIS_dom_sf"/>
</dbReference>
<keyword evidence="3" id="KW-0804">Transcription</keyword>
<dbReference type="GO" id="GO:0097367">
    <property type="term" value="F:carbohydrate derivative binding"/>
    <property type="evidence" value="ECO:0007669"/>
    <property type="project" value="InterPro"/>
</dbReference>
<dbReference type="InterPro" id="IPR047640">
    <property type="entry name" value="RpiR-like"/>
</dbReference>
<dbReference type="InterPro" id="IPR036388">
    <property type="entry name" value="WH-like_DNA-bd_sf"/>
</dbReference>
<evidence type="ECO:0000313" key="4">
    <source>
        <dbReference type="EMBL" id="MBO1108780.1"/>
    </source>
</evidence>
<dbReference type="GO" id="GO:0003677">
    <property type="term" value="F:DNA binding"/>
    <property type="evidence" value="ECO:0007669"/>
    <property type="project" value="UniProtKB-KW"/>
</dbReference>
<evidence type="ECO:0000313" key="5">
    <source>
        <dbReference type="Proteomes" id="UP000664658"/>
    </source>
</evidence>
<dbReference type="EMBL" id="JAFNAA010000011">
    <property type="protein sequence ID" value="MBO1108780.1"/>
    <property type="molecule type" value="Genomic_DNA"/>
</dbReference>
<dbReference type="Pfam" id="PF01380">
    <property type="entry name" value="SIS"/>
    <property type="match status" value="1"/>
</dbReference>
<reference evidence="4" key="1">
    <citation type="submission" date="2021-03" db="EMBL/GenBank/DDBJ databases">
        <title>Plesiomonas shigelloides zfcc0051, isolated from zebrafish feces.</title>
        <authorList>
            <person name="Vanderhoek Z."/>
            <person name="Gaulke C."/>
        </authorList>
    </citation>
    <scope>NUCLEOTIDE SEQUENCE</scope>
    <source>
        <strain evidence="4">Zfcc0051</strain>
    </source>
</reference>
<dbReference type="Proteomes" id="UP000664658">
    <property type="component" value="Unassembled WGS sequence"/>
</dbReference>
<dbReference type="CDD" id="cd05013">
    <property type="entry name" value="SIS_RpiR"/>
    <property type="match status" value="1"/>
</dbReference>
<sequence length="283" mass="31032">MSCLLKLQQLYASLPASEQKLADYLQQFPAQARQMSSKALAEAAQVSQSSVVKFAQKLGYRGFTELRLALGDDVIRRETQADSVTLHNQIRSDDPLPRVADKLIAEHIRTLQSTLQLNDDPALTQAVQLLLQARRIQICGIGSSGLVAKDLSYKLLKIGINVLCETDAHVQLTIAQTLSADDVLLAISFSGERREVNLAAQEARQQGAQVLALTGFQPNSLQQLATHCLYTVADEQTVRSAAMFSRTAQLALTDLLFMGMVQQDAGNARHRILHSEALVKKLV</sequence>
<dbReference type="AlphaFoldDB" id="A0A379CLW3"/>
<dbReference type="Gene3D" id="1.10.10.10">
    <property type="entry name" value="Winged helix-like DNA-binding domain superfamily/Winged helix DNA-binding domain"/>
    <property type="match status" value="1"/>
</dbReference>
<dbReference type="GO" id="GO:1901135">
    <property type="term" value="P:carbohydrate derivative metabolic process"/>
    <property type="evidence" value="ECO:0007669"/>
    <property type="project" value="InterPro"/>
</dbReference>
<evidence type="ECO:0000256" key="2">
    <source>
        <dbReference type="ARBA" id="ARBA00023125"/>
    </source>
</evidence>